<dbReference type="PANTHER" id="PTHR28008:SF1">
    <property type="entry name" value="DOMAIN PROTEIN, PUTATIVE (AFU_ORTHOLOGUE AFUA_3G10980)-RELATED"/>
    <property type="match status" value="1"/>
</dbReference>
<evidence type="ECO:0000259" key="2">
    <source>
        <dbReference type="Pfam" id="PF04892"/>
    </source>
</evidence>
<keyword evidence="1" id="KW-0812">Transmembrane</keyword>
<keyword evidence="4" id="KW-1185">Reference proteome</keyword>
<proteinExistence type="predicted"/>
<dbReference type="PANTHER" id="PTHR28008">
    <property type="entry name" value="DOMAIN PROTEIN, PUTATIVE (AFU_ORTHOLOGUE AFUA_3G10980)-RELATED"/>
    <property type="match status" value="1"/>
</dbReference>
<feature type="domain" description="VanZ-like" evidence="2">
    <location>
        <begin position="30"/>
        <end position="115"/>
    </location>
</feature>
<comment type="caution">
    <text evidence="3">The sequence shown here is derived from an EMBL/GenBank/DDBJ whole genome shotgun (WGS) entry which is preliminary data.</text>
</comment>
<dbReference type="Proteomes" id="UP000315439">
    <property type="component" value="Unassembled WGS sequence"/>
</dbReference>
<sequence length="122" mass="13900">MFKALFNSKSYRIYWKFFFWVVFVTMLYLTLIPTPPQPISIHNIDKLYHFAAFAGFTFAFRIAFRKLPPLALLAASLLFGVLIEFAQLYIPGRGFSIGDMIADSVGVLFGYCVASQLIVNKK</sequence>
<feature type="transmembrane region" description="Helical" evidence="1">
    <location>
        <begin position="96"/>
        <end position="119"/>
    </location>
</feature>
<dbReference type="InterPro" id="IPR006976">
    <property type="entry name" value="VanZ-like"/>
</dbReference>
<accession>A0A545TSN9</accession>
<reference evidence="3 4" key="1">
    <citation type="submission" date="2019-07" db="EMBL/GenBank/DDBJ databases">
        <title>Draft genome for Aliikangiella sp. M105.</title>
        <authorList>
            <person name="Wang G."/>
        </authorList>
    </citation>
    <scope>NUCLEOTIDE SEQUENCE [LARGE SCALE GENOMIC DNA]</scope>
    <source>
        <strain evidence="3 4">M105</strain>
    </source>
</reference>
<dbReference type="EMBL" id="VIKS01000018">
    <property type="protein sequence ID" value="TQV80235.1"/>
    <property type="molecule type" value="Genomic_DNA"/>
</dbReference>
<feature type="transmembrane region" description="Helical" evidence="1">
    <location>
        <begin position="47"/>
        <end position="64"/>
    </location>
</feature>
<gene>
    <name evidence="3" type="ORF">FLL46_26310</name>
</gene>
<dbReference type="RefSeq" id="WP_142935330.1">
    <property type="nucleotide sequence ID" value="NZ_ML660174.1"/>
</dbReference>
<organism evidence="3 4">
    <name type="scientific">Aliikangiella coralliicola</name>
    <dbReference type="NCBI Taxonomy" id="2592383"/>
    <lineage>
        <taxon>Bacteria</taxon>
        <taxon>Pseudomonadati</taxon>
        <taxon>Pseudomonadota</taxon>
        <taxon>Gammaproteobacteria</taxon>
        <taxon>Oceanospirillales</taxon>
        <taxon>Pleioneaceae</taxon>
        <taxon>Aliikangiella</taxon>
    </lineage>
</organism>
<evidence type="ECO:0000313" key="4">
    <source>
        <dbReference type="Proteomes" id="UP000315439"/>
    </source>
</evidence>
<feature type="transmembrane region" description="Helical" evidence="1">
    <location>
        <begin position="12"/>
        <end position="32"/>
    </location>
</feature>
<keyword evidence="1" id="KW-0472">Membrane</keyword>
<dbReference type="NCBIfam" id="NF037970">
    <property type="entry name" value="vanZ_1"/>
    <property type="match status" value="1"/>
</dbReference>
<dbReference type="AlphaFoldDB" id="A0A545TSN9"/>
<dbReference type="OrthoDB" id="5739642at2"/>
<feature type="transmembrane region" description="Helical" evidence="1">
    <location>
        <begin position="71"/>
        <end position="90"/>
    </location>
</feature>
<protein>
    <submittedName>
        <fullName evidence="3">VanZ family protein</fullName>
    </submittedName>
</protein>
<evidence type="ECO:0000256" key="1">
    <source>
        <dbReference type="SAM" id="Phobius"/>
    </source>
</evidence>
<name>A0A545TSN9_9GAMM</name>
<dbReference type="Pfam" id="PF04892">
    <property type="entry name" value="VanZ"/>
    <property type="match status" value="1"/>
</dbReference>
<evidence type="ECO:0000313" key="3">
    <source>
        <dbReference type="EMBL" id="TQV80235.1"/>
    </source>
</evidence>
<keyword evidence="1" id="KW-1133">Transmembrane helix</keyword>